<protein>
    <submittedName>
        <fullName evidence="2">Uncharacterized protein</fullName>
    </submittedName>
</protein>
<evidence type="ECO:0000256" key="1">
    <source>
        <dbReference type="SAM" id="MobiDB-lite"/>
    </source>
</evidence>
<evidence type="ECO:0000313" key="2">
    <source>
        <dbReference type="EMBL" id="EIE25668.1"/>
    </source>
</evidence>
<dbReference type="OrthoDB" id="580281at2759"/>
<dbReference type="AlphaFoldDB" id="I0Z4U9"/>
<dbReference type="InterPro" id="IPR021109">
    <property type="entry name" value="Peptidase_aspartic_dom_sf"/>
</dbReference>
<gene>
    <name evidence="2" type="ORF">COCSUDRAFT_60682</name>
</gene>
<reference evidence="2 3" key="1">
    <citation type="journal article" date="2012" name="Genome Biol.">
        <title>The genome of the polar eukaryotic microalga coccomyxa subellipsoidea reveals traits of cold adaptation.</title>
        <authorList>
            <person name="Blanc G."/>
            <person name="Agarkova I."/>
            <person name="Grimwood J."/>
            <person name="Kuo A."/>
            <person name="Brueggeman A."/>
            <person name="Dunigan D."/>
            <person name="Gurnon J."/>
            <person name="Ladunga I."/>
            <person name="Lindquist E."/>
            <person name="Lucas S."/>
            <person name="Pangilinan J."/>
            <person name="Proschold T."/>
            <person name="Salamov A."/>
            <person name="Schmutz J."/>
            <person name="Weeks D."/>
            <person name="Yamada T."/>
            <person name="Claverie J.M."/>
            <person name="Grigoriev I."/>
            <person name="Van Etten J."/>
            <person name="Lomsadze A."/>
            <person name="Borodovsky M."/>
        </authorList>
    </citation>
    <scope>NUCLEOTIDE SEQUENCE [LARGE SCALE GENOMIC DNA]</scope>
    <source>
        <strain evidence="2 3">C-169</strain>
    </source>
</reference>
<feature type="compositionally biased region" description="Pro residues" evidence="1">
    <location>
        <begin position="12"/>
        <end position="28"/>
    </location>
</feature>
<dbReference type="Proteomes" id="UP000007264">
    <property type="component" value="Unassembled WGS sequence"/>
</dbReference>
<dbReference type="GeneID" id="17043672"/>
<comment type="caution">
    <text evidence="2">The sequence shown here is derived from an EMBL/GenBank/DDBJ whole genome shotgun (WGS) entry which is preliminary data.</text>
</comment>
<dbReference type="KEGG" id="csl:COCSUDRAFT_60682"/>
<dbReference type="Gene3D" id="2.40.70.10">
    <property type="entry name" value="Acid Proteases"/>
    <property type="match status" value="1"/>
</dbReference>
<feature type="compositionally biased region" description="Gly residues" evidence="1">
    <location>
        <begin position="347"/>
        <end position="361"/>
    </location>
</feature>
<dbReference type="RefSeq" id="XP_005650212.1">
    <property type="nucleotide sequence ID" value="XM_005650155.1"/>
</dbReference>
<feature type="region of interest" description="Disordered" evidence="1">
    <location>
        <begin position="1"/>
        <end position="54"/>
    </location>
</feature>
<dbReference type="CDD" id="cd00303">
    <property type="entry name" value="retropepsin_like"/>
    <property type="match status" value="1"/>
</dbReference>
<evidence type="ECO:0000313" key="3">
    <source>
        <dbReference type="Proteomes" id="UP000007264"/>
    </source>
</evidence>
<keyword evidence="3" id="KW-1185">Reference proteome</keyword>
<accession>I0Z4U9</accession>
<dbReference type="EMBL" id="AGSI01000003">
    <property type="protein sequence ID" value="EIE25668.1"/>
    <property type="molecule type" value="Genomic_DNA"/>
</dbReference>
<sequence>MSRLAVKVESTTPPPAPAPATTPAPMPSMEPHHPVDVPSAPPASPTIHGAFSTPPAVRVPTGVALPPPAIAPDSATDAIIKHSKMTSELNGMLSEYEKGMHFPSWRSSVEFCVDMFKGRIPQAQLVHYVRKKLGPKARTYTQTNPFVTEAETLPELLHVLEQEFRPRKMERAEATANLRQSEGQKAKESVDKVKASFTQYNCAFPQTEHDLHTLILRHFNARARRFMSDRLRLMAVQQHTLSMSDLEEVAREFDADQEAMKASPSQPVAGAHRHDHYTRSRARQERSPAAMEWQDNLRRNDPESYDILNTSLDDANHRQRGERPPSQYADHSFMPQHSMHPDRSRGAGRGGGGRQMGGGRGQRPSFQEGRPTGQGPPGSYPQATAVSLSGNVRSNSPQLPRSANDVHVANLRGRPRKAEPELRTSPPADKSRVPAQNSNPLILDRYRARTGLSHLKTGRDAVASSPVNLSMKSLAQMVTDKRCQKAQKALQEVASWLEESDPDSPAQVSASAPTYSEVVQNSSQSPIFASPQAPSVVVPQGAQVNSAQMGQAVMAVYNVSMPHVQANIVADKSDDPVLLHLDSGASMGCISQKAWERDQAKLKASGATRVKLQPLKLCMYNNVSSIVTEYVVGANVQVGRATYTIDLLVVPDATYDYLLGPDFLARYAVSLHFHEHHVRLGCSREDASGRKKGAGYQRVPLFYTGSNLYLRVQGPRNYHNNDG</sequence>
<name>I0Z4U9_COCSC</name>
<dbReference type="SUPFAM" id="SSF50630">
    <property type="entry name" value="Acid proteases"/>
    <property type="match status" value="1"/>
</dbReference>
<feature type="compositionally biased region" description="Polar residues" evidence="1">
    <location>
        <begin position="381"/>
        <end position="401"/>
    </location>
</feature>
<feature type="compositionally biased region" description="Basic and acidic residues" evidence="1">
    <location>
        <begin position="314"/>
        <end position="323"/>
    </location>
</feature>
<proteinExistence type="predicted"/>
<feature type="region of interest" description="Disordered" evidence="1">
    <location>
        <begin position="255"/>
        <end position="442"/>
    </location>
</feature>
<organism evidence="2 3">
    <name type="scientific">Coccomyxa subellipsoidea (strain C-169)</name>
    <name type="common">Green microalga</name>
    <dbReference type="NCBI Taxonomy" id="574566"/>
    <lineage>
        <taxon>Eukaryota</taxon>
        <taxon>Viridiplantae</taxon>
        <taxon>Chlorophyta</taxon>
        <taxon>core chlorophytes</taxon>
        <taxon>Trebouxiophyceae</taxon>
        <taxon>Trebouxiophyceae incertae sedis</taxon>
        <taxon>Coccomyxaceae</taxon>
        <taxon>Coccomyxa</taxon>
        <taxon>Coccomyxa subellipsoidea</taxon>
    </lineage>
</organism>
<feature type="compositionally biased region" description="Basic residues" evidence="1">
    <location>
        <begin position="271"/>
        <end position="281"/>
    </location>
</feature>